<dbReference type="Gene3D" id="3.30.70.660">
    <property type="entry name" value="Pseudouridine synthase I, catalytic domain, C-terminal subdomain"/>
    <property type="match status" value="1"/>
</dbReference>
<comment type="catalytic activity">
    <reaction evidence="4">
        <text>a uridine in tRNA = a pseudouridine in tRNA</text>
        <dbReference type="Rhea" id="RHEA:54572"/>
        <dbReference type="Rhea" id="RHEA-COMP:13339"/>
        <dbReference type="Rhea" id="RHEA-COMP:13934"/>
        <dbReference type="ChEBI" id="CHEBI:65314"/>
        <dbReference type="ChEBI" id="CHEBI:65315"/>
    </reaction>
</comment>
<name>A0A0B7NKE3_9FUNG</name>
<dbReference type="InterPro" id="IPR020094">
    <property type="entry name" value="TruA/RsuA/RluB/E/F_N"/>
</dbReference>
<dbReference type="AlphaFoldDB" id="A0A0B7NKE3"/>
<evidence type="ECO:0000313" key="9">
    <source>
        <dbReference type="Proteomes" id="UP000054107"/>
    </source>
</evidence>
<dbReference type="InterPro" id="IPR020103">
    <property type="entry name" value="PsdUridine_synth_cat_dom_sf"/>
</dbReference>
<dbReference type="Gene3D" id="3.30.70.580">
    <property type="entry name" value="Pseudouridine synthase I, catalytic domain, N-terminal subdomain"/>
    <property type="match status" value="1"/>
</dbReference>
<evidence type="ECO:0000256" key="4">
    <source>
        <dbReference type="ARBA" id="ARBA00036943"/>
    </source>
</evidence>
<dbReference type="GO" id="GO:0003723">
    <property type="term" value="F:RNA binding"/>
    <property type="evidence" value="ECO:0007669"/>
    <property type="project" value="InterPro"/>
</dbReference>
<evidence type="ECO:0000256" key="6">
    <source>
        <dbReference type="PIRSR" id="PIRSR641708-2"/>
    </source>
</evidence>
<dbReference type="InterPro" id="IPR020097">
    <property type="entry name" value="PsdUridine_synth_TruA_a/b_dom"/>
</dbReference>
<organism evidence="8 9">
    <name type="scientific">Parasitella parasitica</name>
    <dbReference type="NCBI Taxonomy" id="35722"/>
    <lineage>
        <taxon>Eukaryota</taxon>
        <taxon>Fungi</taxon>
        <taxon>Fungi incertae sedis</taxon>
        <taxon>Mucoromycota</taxon>
        <taxon>Mucoromycotina</taxon>
        <taxon>Mucoromycetes</taxon>
        <taxon>Mucorales</taxon>
        <taxon>Mucorineae</taxon>
        <taxon>Mucoraceae</taxon>
        <taxon>Parasitella</taxon>
    </lineage>
</organism>
<evidence type="ECO:0000256" key="5">
    <source>
        <dbReference type="PIRSR" id="PIRSR641708-1"/>
    </source>
</evidence>
<dbReference type="GO" id="GO:0005634">
    <property type="term" value="C:nucleus"/>
    <property type="evidence" value="ECO:0007669"/>
    <property type="project" value="TreeGrafter"/>
</dbReference>
<keyword evidence="2" id="KW-0819">tRNA processing</keyword>
<accession>A0A0B7NKE3</accession>
<dbReference type="InterPro" id="IPR001406">
    <property type="entry name" value="PsdUridine_synth_TruA"/>
</dbReference>
<sequence>MMRACSNRIRAFCSSAGCFNRTIKTSKDRRRHFDQANSWKATQNHEFLGSNEPRLPKKKVALMLGFNGTPFQGMQTNVGALTIEGVLFDALCKTGAVSASNAVDPKKVQLMRAARTDKGVHASCNLVSLKMICEDDKIVEKLNAVIIKGQFRSNSPVSGLGYVETQRSFHAKTKCDSRIYEYLMPSYALKQLEPNKIWTNEPQSDNDVKIATGDGTLIRYIKPTDPSRLLAYRVDQERFSKFRKAMQMFKGTHNFHNYTIGRSFADQAANRFMIDICVDEPMIIQEMEWISVKLHGQSFMLHQIRKMISMAMLCTRTDTPLTLLPKTFESAKINIPKAPALGLLLERPVFKVYNNCMQALGQRKAIDFDQYQNTIAKFKNEFIYSKIFEQELRDKVFDAFLLRIDSHVEKDYKFFNKDGLIPNDSVLLTKYSV</sequence>
<proteinExistence type="inferred from homology"/>
<evidence type="ECO:0000256" key="2">
    <source>
        <dbReference type="ARBA" id="ARBA00022694"/>
    </source>
</evidence>
<dbReference type="InterPro" id="IPR041708">
    <property type="entry name" value="PUS1/PUS2-like"/>
</dbReference>
<reference evidence="8 9" key="1">
    <citation type="submission" date="2014-09" db="EMBL/GenBank/DDBJ databases">
        <authorList>
            <person name="Ellenberger Sabrina"/>
        </authorList>
    </citation>
    <scope>NUCLEOTIDE SEQUENCE [LARGE SCALE GENOMIC DNA]</scope>
    <source>
        <strain evidence="8 9">CBS 412.66</strain>
    </source>
</reference>
<feature type="active site" description="Nucleophile" evidence="5">
    <location>
        <position position="117"/>
    </location>
</feature>
<comment type="similarity">
    <text evidence="1">Belongs to the tRNA pseudouridine synthase TruA family.</text>
</comment>
<dbReference type="GO" id="GO:1990481">
    <property type="term" value="P:mRNA pseudouridine synthesis"/>
    <property type="evidence" value="ECO:0007669"/>
    <property type="project" value="TreeGrafter"/>
</dbReference>
<dbReference type="SUPFAM" id="SSF55120">
    <property type="entry name" value="Pseudouridine synthase"/>
    <property type="match status" value="1"/>
</dbReference>
<dbReference type="CDD" id="cd02568">
    <property type="entry name" value="PseudoU_synth_PUS1_PUS2"/>
    <property type="match status" value="1"/>
</dbReference>
<protein>
    <recommendedName>
        <fullName evidence="7">Pseudouridine synthase I TruA alpha/beta domain-containing protein</fullName>
    </recommendedName>
</protein>
<dbReference type="EMBL" id="LN732163">
    <property type="protein sequence ID" value="CEP15398.1"/>
    <property type="molecule type" value="Genomic_DNA"/>
</dbReference>
<keyword evidence="9" id="KW-1185">Reference proteome</keyword>
<evidence type="ECO:0000259" key="7">
    <source>
        <dbReference type="Pfam" id="PF01416"/>
    </source>
</evidence>
<dbReference type="PANTHER" id="PTHR11142">
    <property type="entry name" value="PSEUDOURIDYLATE SYNTHASE"/>
    <property type="match status" value="1"/>
</dbReference>
<feature type="domain" description="Pseudouridine synthase I TruA alpha/beta" evidence="7">
    <location>
        <begin position="245"/>
        <end position="350"/>
    </location>
</feature>
<feature type="binding site" evidence="6">
    <location>
        <position position="180"/>
    </location>
    <ligand>
        <name>substrate</name>
    </ligand>
</feature>
<dbReference type="GO" id="GO:0031119">
    <property type="term" value="P:tRNA pseudouridine synthesis"/>
    <property type="evidence" value="ECO:0007669"/>
    <property type="project" value="InterPro"/>
</dbReference>
<evidence type="ECO:0000256" key="3">
    <source>
        <dbReference type="ARBA" id="ARBA00023235"/>
    </source>
</evidence>
<keyword evidence="3" id="KW-0413">Isomerase</keyword>
<evidence type="ECO:0000256" key="1">
    <source>
        <dbReference type="ARBA" id="ARBA00009375"/>
    </source>
</evidence>
<dbReference type="GO" id="GO:0009982">
    <property type="term" value="F:pseudouridine synthase activity"/>
    <property type="evidence" value="ECO:0007669"/>
    <property type="project" value="InterPro"/>
</dbReference>
<dbReference type="Proteomes" id="UP000054107">
    <property type="component" value="Unassembled WGS sequence"/>
</dbReference>
<dbReference type="Pfam" id="PF01416">
    <property type="entry name" value="PseudoU_synth_1"/>
    <property type="match status" value="1"/>
</dbReference>
<evidence type="ECO:0000313" key="8">
    <source>
        <dbReference type="EMBL" id="CEP15398.1"/>
    </source>
</evidence>
<dbReference type="STRING" id="35722.A0A0B7NKE3"/>
<dbReference type="FunFam" id="3.30.70.580:FF:000002">
    <property type="entry name" value="tRNA pseudouridine synthase"/>
    <property type="match status" value="1"/>
</dbReference>
<gene>
    <name evidence="8" type="primary">PARPA_09610.1 scaffold 37239</name>
</gene>
<dbReference type="PANTHER" id="PTHR11142:SF4">
    <property type="entry name" value="PSEUDOURIDYLATE SYNTHASE 1 HOMOLOG"/>
    <property type="match status" value="1"/>
</dbReference>
<dbReference type="NCBIfam" id="TIGR00071">
    <property type="entry name" value="hisT_truA"/>
    <property type="match status" value="1"/>
</dbReference>
<dbReference type="OrthoDB" id="10256309at2759"/>
<dbReference type="InterPro" id="IPR020095">
    <property type="entry name" value="PsdUridine_synth_TruA_C"/>
</dbReference>